<dbReference type="PANTHER" id="PTHR42806:SF1">
    <property type="entry name" value="GLYCINE DEHYDROGENASE (DECARBOXYLATING)"/>
    <property type="match status" value="1"/>
</dbReference>
<evidence type="ECO:0000256" key="3">
    <source>
        <dbReference type="ARBA" id="ARBA00049026"/>
    </source>
</evidence>
<keyword evidence="2 4" id="KW-0560">Oxidoreductase</keyword>
<evidence type="ECO:0000256" key="4">
    <source>
        <dbReference type="HAMAP-Rule" id="MF_00712"/>
    </source>
</evidence>
<comment type="similarity">
    <text evidence="4">Belongs to the GcvP family. N-terminal subunit subfamily.</text>
</comment>
<feature type="domain" description="Glycine cleavage system P-protein N-terminal" evidence="5">
    <location>
        <begin position="2"/>
        <end position="441"/>
    </location>
</feature>
<sequence>MTYTPHTPDDVEAMLAAIGVGSVEELFADIPESVRLRRPLEVEGPMGEAEVYRFFRSLAAQNRTVHDLVHFVGAGAYEHTIPAVVQALISRGEFLTAYTPYQAEASQGNLQAIFEFQTMIAELTGLDVAQASLYDGATAAAEAMLLAARVTKRRRVLVSRALHPDVRDVLRTYAFGPDLSVDEVPIDARTGATDAAALAERLDKDVAAVFVQYPNFFGVVEPLDVLFAPVREAGALAVAVANPLALGLLAPPGALGADVVVGDAQPLGVPLSFGGPYVGYMAAREAFVRELPGRIVGETTDGEGRRGYVLTLQAREQHIRRERATSNITSNQALMALAVTITLSLLGKRGIEDLARLNAQKAHYSLQTIEARTPLRRVHTGPFFHEFLLDVGVPAKELLARMCERGFVAGYDVSRRYPEYPTHLLVAVTEVRTREEIERFAEALAQAVSGS</sequence>
<dbReference type="InterPro" id="IPR023010">
    <property type="entry name" value="GcvPA"/>
</dbReference>
<dbReference type="Pfam" id="PF02347">
    <property type="entry name" value="GDC-P"/>
    <property type="match status" value="1"/>
</dbReference>
<comment type="caution">
    <text evidence="6">The sequence shown here is derived from an EMBL/GenBank/DDBJ whole genome shotgun (WGS) entry which is preliminary data.</text>
</comment>
<name>A0A660L417_9BACL</name>
<evidence type="ECO:0000256" key="2">
    <source>
        <dbReference type="ARBA" id="ARBA00023002"/>
    </source>
</evidence>
<dbReference type="OrthoDB" id="9771867at2"/>
<dbReference type="GO" id="GO:0009116">
    <property type="term" value="P:nucleoside metabolic process"/>
    <property type="evidence" value="ECO:0007669"/>
    <property type="project" value="InterPro"/>
</dbReference>
<dbReference type="SUPFAM" id="SSF53383">
    <property type="entry name" value="PLP-dependent transferases"/>
    <property type="match status" value="1"/>
</dbReference>
<evidence type="ECO:0000256" key="1">
    <source>
        <dbReference type="ARBA" id="ARBA00003788"/>
    </source>
</evidence>
<dbReference type="HAMAP" id="MF_00712">
    <property type="entry name" value="GcvPA"/>
    <property type="match status" value="1"/>
</dbReference>
<reference evidence="6 7" key="1">
    <citation type="submission" date="2018-10" db="EMBL/GenBank/DDBJ databases">
        <title>Genomic Encyclopedia of Type Strains, Phase IV (KMG-IV): sequencing the most valuable type-strain genomes for metagenomic binning, comparative biology and taxonomic classification.</title>
        <authorList>
            <person name="Goeker M."/>
        </authorList>
    </citation>
    <scope>NUCLEOTIDE SEQUENCE [LARGE SCALE GENOMIC DNA]</scope>
    <source>
        <strain evidence="6 7">DSM 22653</strain>
    </source>
</reference>
<comment type="catalytic activity">
    <reaction evidence="3 4">
        <text>N(6)-[(R)-lipoyl]-L-lysyl-[glycine-cleavage complex H protein] + glycine + H(+) = N(6)-[(R)-S(8)-aminomethyldihydrolipoyl]-L-lysyl-[glycine-cleavage complex H protein] + CO2</text>
        <dbReference type="Rhea" id="RHEA:24304"/>
        <dbReference type="Rhea" id="RHEA-COMP:10494"/>
        <dbReference type="Rhea" id="RHEA-COMP:10495"/>
        <dbReference type="ChEBI" id="CHEBI:15378"/>
        <dbReference type="ChEBI" id="CHEBI:16526"/>
        <dbReference type="ChEBI" id="CHEBI:57305"/>
        <dbReference type="ChEBI" id="CHEBI:83099"/>
        <dbReference type="ChEBI" id="CHEBI:83143"/>
        <dbReference type="EC" id="1.4.4.2"/>
    </reaction>
</comment>
<dbReference type="CDD" id="cd00613">
    <property type="entry name" value="GDC-P"/>
    <property type="match status" value="1"/>
</dbReference>
<proteinExistence type="inferred from homology"/>
<dbReference type="EMBL" id="RBIJ01000001">
    <property type="protein sequence ID" value="RKQ88761.1"/>
    <property type="molecule type" value="Genomic_DNA"/>
</dbReference>
<dbReference type="GO" id="GO:0019464">
    <property type="term" value="P:glycine decarboxylation via glycine cleavage system"/>
    <property type="evidence" value="ECO:0007669"/>
    <property type="project" value="UniProtKB-UniRule"/>
</dbReference>
<dbReference type="InterPro" id="IPR020581">
    <property type="entry name" value="GDC_P"/>
</dbReference>
<dbReference type="PANTHER" id="PTHR42806">
    <property type="entry name" value="GLYCINE CLEAVAGE SYSTEM P-PROTEIN"/>
    <property type="match status" value="1"/>
</dbReference>
<dbReference type="Gene3D" id="3.90.1150.10">
    <property type="entry name" value="Aspartate Aminotransferase, domain 1"/>
    <property type="match status" value="1"/>
</dbReference>
<evidence type="ECO:0000259" key="5">
    <source>
        <dbReference type="Pfam" id="PF02347"/>
    </source>
</evidence>
<organism evidence="6 7">
    <name type="scientific">Brockia lithotrophica</name>
    <dbReference type="NCBI Taxonomy" id="933949"/>
    <lineage>
        <taxon>Bacteria</taxon>
        <taxon>Bacillati</taxon>
        <taxon>Bacillota</taxon>
        <taxon>Bacilli</taxon>
        <taxon>Bacillales</taxon>
        <taxon>Bacillales Family X. Incertae Sedis</taxon>
        <taxon>Brockia</taxon>
    </lineage>
</organism>
<dbReference type="InterPro" id="IPR049315">
    <property type="entry name" value="GDC-P_N"/>
</dbReference>
<dbReference type="GO" id="GO:0004375">
    <property type="term" value="F:glycine dehydrogenase (decarboxylating) activity"/>
    <property type="evidence" value="ECO:0007669"/>
    <property type="project" value="UniProtKB-EC"/>
</dbReference>
<evidence type="ECO:0000313" key="7">
    <source>
        <dbReference type="Proteomes" id="UP000267019"/>
    </source>
</evidence>
<dbReference type="PIRSF" id="PIRSF006815">
    <property type="entry name" value="GcvPA"/>
    <property type="match status" value="1"/>
</dbReference>
<dbReference type="InterPro" id="IPR015421">
    <property type="entry name" value="PyrdxlP-dep_Trfase_major"/>
</dbReference>
<dbReference type="Proteomes" id="UP000267019">
    <property type="component" value="Unassembled WGS sequence"/>
</dbReference>
<dbReference type="InterPro" id="IPR015424">
    <property type="entry name" value="PyrdxlP-dep_Trfase"/>
</dbReference>
<keyword evidence="7" id="KW-1185">Reference proteome</keyword>
<dbReference type="AlphaFoldDB" id="A0A660L417"/>
<protein>
    <recommendedName>
        <fullName evidence="4">Probable glycine dehydrogenase (decarboxylating) subunit 1</fullName>
        <ecNumber evidence="4">1.4.4.2</ecNumber>
    </recommendedName>
    <alternativeName>
        <fullName evidence="4">Glycine cleavage system P-protein subunit 1</fullName>
    </alternativeName>
    <alternativeName>
        <fullName evidence="4">Glycine decarboxylase subunit 1</fullName>
    </alternativeName>
    <alternativeName>
        <fullName evidence="4">Glycine dehydrogenase (aminomethyl-transferring) subunit 1</fullName>
    </alternativeName>
</protein>
<dbReference type="Gene3D" id="3.40.640.10">
    <property type="entry name" value="Type I PLP-dependent aspartate aminotransferase-like (Major domain)"/>
    <property type="match status" value="1"/>
</dbReference>
<comment type="function">
    <text evidence="1 4">The glycine cleavage system catalyzes the degradation of glycine. The P protein binds the alpha-amino group of glycine through its pyridoxal phosphate cofactor; CO(2) is released and the remaining methylamine moiety is then transferred to the lipoamide cofactor of the H protein.</text>
</comment>
<evidence type="ECO:0000313" key="6">
    <source>
        <dbReference type="EMBL" id="RKQ88761.1"/>
    </source>
</evidence>
<comment type="subunit">
    <text evidence="4">The glycine cleavage system is composed of four proteins: P, T, L and H. In this organism, the P 'protein' is a heterodimer of two subunits.</text>
</comment>
<accession>A0A660L417</accession>
<dbReference type="InterPro" id="IPR015422">
    <property type="entry name" value="PyrdxlP-dep_Trfase_small"/>
</dbReference>
<dbReference type="NCBIfam" id="NF001696">
    <property type="entry name" value="PRK00451.1"/>
    <property type="match status" value="1"/>
</dbReference>
<dbReference type="EC" id="1.4.4.2" evidence="4"/>
<gene>
    <name evidence="4" type="primary">gcvPA</name>
    <name evidence="6" type="ORF">C7438_0402</name>
</gene>